<feature type="region of interest" description="Disordered" evidence="1">
    <location>
        <begin position="44"/>
        <end position="72"/>
    </location>
</feature>
<dbReference type="Proteomes" id="UP000265520">
    <property type="component" value="Unassembled WGS sequence"/>
</dbReference>
<feature type="non-terminal residue" evidence="2">
    <location>
        <position position="1"/>
    </location>
</feature>
<organism evidence="2 3">
    <name type="scientific">Trifolium medium</name>
    <dbReference type="NCBI Taxonomy" id="97028"/>
    <lineage>
        <taxon>Eukaryota</taxon>
        <taxon>Viridiplantae</taxon>
        <taxon>Streptophyta</taxon>
        <taxon>Embryophyta</taxon>
        <taxon>Tracheophyta</taxon>
        <taxon>Spermatophyta</taxon>
        <taxon>Magnoliopsida</taxon>
        <taxon>eudicotyledons</taxon>
        <taxon>Gunneridae</taxon>
        <taxon>Pentapetalae</taxon>
        <taxon>rosids</taxon>
        <taxon>fabids</taxon>
        <taxon>Fabales</taxon>
        <taxon>Fabaceae</taxon>
        <taxon>Papilionoideae</taxon>
        <taxon>50 kb inversion clade</taxon>
        <taxon>NPAAA clade</taxon>
        <taxon>Hologalegina</taxon>
        <taxon>IRL clade</taxon>
        <taxon>Trifolieae</taxon>
        <taxon>Trifolium</taxon>
    </lineage>
</organism>
<reference evidence="2 3" key="1">
    <citation type="journal article" date="2018" name="Front. Plant Sci.">
        <title>Red Clover (Trifolium pratense) and Zigzag Clover (T. medium) - A Picture of Genomic Similarities and Differences.</title>
        <authorList>
            <person name="Dluhosova J."/>
            <person name="Istvanek J."/>
            <person name="Nedelnik J."/>
            <person name="Repkova J."/>
        </authorList>
    </citation>
    <scope>NUCLEOTIDE SEQUENCE [LARGE SCALE GENOMIC DNA]</scope>
    <source>
        <strain evidence="3">cv. 10/8</strain>
        <tissue evidence="2">Leaf</tissue>
    </source>
</reference>
<evidence type="ECO:0000313" key="2">
    <source>
        <dbReference type="EMBL" id="MCI85522.1"/>
    </source>
</evidence>
<accession>A0A392VDG8</accession>
<dbReference type="EMBL" id="LXQA011117566">
    <property type="protein sequence ID" value="MCI85522.1"/>
    <property type="molecule type" value="Genomic_DNA"/>
</dbReference>
<dbReference type="AlphaFoldDB" id="A0A392VDG8"/>
<sequence length="72" mass="7681">DSVLESLKENIPGTKVVPHATPSARPEVLENTVIPKSPEIVTIPEKEKATEANVTDNVSDDNTVVNSQGDES</sequence>
<protein>
    <submittedName>
        <fullName evidence="2">Uncharacterized protein</fullName>
    </submittedName>
</protein>
<comment type="caution">
    <text evidence="2">The sequence shown here is derived from an EMBL/GenBank/DDBJ whole genome shotgun (WGS) entry which is preliminary data.</text>
</comment>
<evidence type="ECO:0000256" key="1">
    <source>
        <dbReference type="SAM" id="MobiDB-lite"/>
    </source>
</evidence>
<keyword evidence="3" id="KW-1185">Reference proteome</keyword>
<evidence type="ECO:0000313" key="3">
    <source>
        <dbReference type="Proteomes" id="UP000265520"/>
    </source>
</evidence>
<feature type="compositionally biased region" description="Low complexity" evidence="1">
    <location>
        <begin position="53"/>
        <end position="72"/>
    </location>
</feature>
<proteinExistence type="predicted"/>
<feature type="non-terminal residue" evidence="2">
    <location>
        <position position="72"/>
    </location>
</feature>
<name>A0A392VDG8_9FABA</name>
<feature type="region of interest" description="Disordered" evidence="1">
    <location>
        <begin position="1"/>
        <end position="20"/>
    </location>
</feature>